<evidence type="ECO:0000256" key="1">
    <source>
        <dbReference type="SAM" id="MobiDB-lite"/>
    </source>
</evidence>
<evidence type="ECO:0000313" key="4">
    <source>
        <dbReference type="Proteomes" id="UP000199013"/>
    </source>
</evidence>
<name>A0A1C3NTN7_9ACTN</name>
<dbReference type="Pfam" id="PF13751">
    <property type="entry name" value="DDE_Tnp_1_6"/>
    <property type="match status" value="1"/>
</dbReference>
<evidence type="ECO:0000259" key="2">
    <source>
        <dbReference type="Pfam" id="PF13751"/>
    </source>
</evidence>
<dbReference type="Proteomes" id="UP000199013">
    <property type="component" value="Unassembled WGS sequence"/>
</dbReference>
<reference evidence="4" key="1">
    <citation type="submission" date="2016-02" db="EMBL/GenBank/DDBJ databases">
        <authorList>
            <person name="Wibberg D."/>
        </authorList>
    </citation>
    <scope>NUCLEOTIDE SEQUENCE [LARGE SCALE GENOMIC DNA]</scope>
</reference>
<sequence>MIKFAAGTCVPCPVRGQCTTSKKRRRQLTVHPRDVYQAQYGARAARTTTDWQADYALRAGVEGTIRHGVAVTGLHHTCLRRPGQWEPEPGKLRDGHRRMDGTPTHPSTTPDQGPRGCNSPGRISYGRCRYARLLARPIRIVVAVFSSLLPG</sequence>
<gene>
    <name evidence="3" type="ORF">FDG2_0522</name>
</gene>
<organism evidence="3 4">
    <name type="scientific">Candidatus Protofrankia californiensis</name>
    <dbReference type="NCBI Taxonomy" id="1839754"/>
    <lineage>
        <taxon>Bacteria</taxon>
        <taxon>Bacillati</taxon>
        <taxon>Actinomycetota</taxon>
        <taxon>Actinomycetes</taxon>
        <taxon>Frankiales</taxon>
        <taxon>Frankiaceae</taxon>
        <taxon>Protofrankia</taxon>
    </lineage>
</organism>
<proteinExistence type="predicted"/>
<dbReference type="InterPro" id="IPR025668">
    <property type="entry name" value="Tnp_DDE_dom"/>
</dbReference>
<accession>A0A1C3NTN7</accession>
<feature type="region of interest" description="Disordered" evidence="1">
    <location>
        <begin position="82"/>
        <end position="120"/>
    </location>
</feature>
<protein>
    <recommendedName>
        <fullName evidence="2">Transposase DDE domain-containing protein</fullName>
    </recommendedName>
</protein>
<keyword evidence="4" id="KW-1185">Reference proteome</keyword>
<dbReference type="EMBL" id="FLUV01000208">
    <property type="protein sequence ID" value="SBW18107.1"/>
    <property type="molecule type" value="Genomic_DNA"/>
</dbReference>
<evidence type="ECO:0000313" key="3">
    <source>
        <dbReference type="EMBL" id="SBW18107.1"/>
    </source>
</evidence>
<feature type="domain" description="Transposase DDE" evidence="2">
    <location>
        <begin position="4"/>
        <end position="77"/>
    </location>
</feature>
<dbReference type="AlphaFoldDB" id="A0A1C3NTN7"/>
<feature type="compositionally biased region" description="Basic and acidic residues" evidence="1">
    <location>
        <begin position="88"/>
        <end position="100"/>
    </location>
</feature>